<accession>A0A7W5ZTE6</accession>
<dbReference type="EMBL" id="JACIBY010000017">
    <property type="protein sequence ID" value="MBB3841414.1"/>
    <property type="molecule type" value="Genomic_DNA"/>
</dbReference>
<dbReference type="AlphaFoldDB" id="A0A7W5ZTE6"/>
<organism evidence="3 4">
    <name type="scientific">Runella defluvii</name>
    <dbReference type="NCBI Taxonomy" id="370973"/>
    <lineage>
        <taxon>Bacteria</taxon>
        <taxon>Pseudomonadati</taxon>
        <taxon>Bacteroidota</taxon>
        <taxon>Cytophagia</taxon>
        <taxon>Cytophagales</taxon>
        <taxon>Spirosomataceae</taxon>
        <taxon>Runella</taxon>
    </lineage>
</organism>
<dbReference type="Pfam" id="PF13648">
    <property type="entry name" value="Lipocalin_4"/>
    <property type="match status" value="1"/>
</dbReference>
<protein>
    <recommendedName>
        <fullName evidence="2">Lipocalin-like domain-containing protein</fullName>
    </recommendedName>
</protein>
<feature type="chain" id="PRO_5031048678" description="Lipocalin-like domain-containing protein" evidence="1">
    <location>
        <begin position="21"/>
        <end position="151"/>
    </location>
</feature>
<proteinExistence type="predicted"/>
<feature type="signal peptide" evidence="1">
    <location>
        <begin position="1"/>
        <end position="20"/>
    </location>
</feature>
<dbReference type="RefSeq" id="WP_183979068.1">
    <property type="nucleotide sequence ID" value="NZ_JACIBY010000017.1"/>
</dbReference>
<evidence type="ECO:0000259" key="2">
    <source>
        <dbReference type="Pfam" id="PF13648"/>
    </source>
</evidence>
<comment type="caution">
    <text evidence="3">The sequence shown here is derived from an EMBL/GenBank/DDBJ whole genome shotgun (WGS) entry which is preliminary data.</text>
</comment>
<dbReference type="Proteomes" id="UP000541352">
    <property type="component" value="Unassembled WGS sequence"/>
</dbReference>
<evidence type="ECO:0000313" key="3">
    <source>
        <dbReference type="EMBL" id="MBB3841414.1"/>
    </source>
</evidence>
<feature type="domain" description="Lipocalin-like" evidence="2">
    <location>
        <begin position="50"/>
        <end position="133"/>
    </location>
</feature>
<name>A0A7W5ZTE6_9BACT</name>
<gene>
    <name evidence="3" type="ORF">FHS57_005442</name>
</gene>
<keyword evidence="4" id="KW-1185">Reference proteome</keyword>
<evidence type="ECO:0000256" key="1">
    <source>
        <dbReference type="SAM" id="SignalP"/>
    </source>
</evidence>
<sequence length="151" mass="16970">MKLVRLWIFLAMTVLGLSQCNVTSTGGGDPTPDPNITKTELLAGKSSKAWVLTVSKINGNDVFNQTVACVRDNNMVFRTDKNYEWNEGATKCRTQDDQVFEKGTWAFNTAETELVLNNETNYKIVKLTENTLQVSYTNVFGETLEMTFKPN</sequence>
<reference evidence="3 4" key="1">
    <citation type="submission" date="2020-08" db="EMBL/GenBank/DDBJ databases">
        <title>Genomic Encyclopedia of Type Strains, Phase IV (KMG-IV): sequencing the most valuable type-strain genomes for metagenomic binning, comparative biology and taxonomic classification.</title>
        <authorList>
            <person name="Goeker M."/>
        </authorList>
    </citation>
    <scope>NUCLEOTIDE SEQUENCE [LARGE SCALE GENOMIC DNA]</scope>
    <source>
        <strain evidence="3 4">DSM 17976</strain>
    </source>
</reference>
<keyword evidence="1" id="KW-0732">Signal</keyword>
<dbReference type="InterPro" id="IPR024311">
    <property type="entry name" value="Lipocalin-like"/>
</dbReference>
<evidence type="ECO:0000313" key="4">
    <source>
        <dbReference type="Proteomes" id="UP000541352"/>
    </source>
</evidence>